<evidence type="ECO:0000313" key="9">
    <source>
        <dbReference type="EMBL" id="KAJ8317433.1"/>
    </source>
</evidence>
<evidence type="ECO:0000256" key="7">
    <source>
        <dbReference type="ARBA" id="ARBA00023242"/>
    </source>
</evidence>
<gene>
    <name evidence="9" type="ORF">KUTeg_005337</name>
</gene>
<keyword evidence="10" id="KW-1185">Reference proteome</keyword>
<evidence type="ECO:0000256" key="6">
    <source>
        <dbReference type="ARBA" id="ARBA00023132"/>
    </source>
</evidence>
<keyword evidence="4" id="KW-0653">Protein transport</keyword>
<evidence type="ECO:0000256" key="2">
    <source>
        <dbReference type="ARBA" id="ARBA00022448"/>
    </source>
</evidence>
<accession>A0ABQ9FJF0</accession>
<comment type="subunit">
    <text evidence="8">Part of the nuclear pore complex (NPC).</text>
</comment>
<organism evidence="9 10">
    <name type="scientific">Tegillarca granosa</name>
    <name type="common">Malaysian cockle</name>
    <name type="synonym">Anadara granosa</name>
    <dbReference type="NCBI Taxonomy" id="220873"/>
    <lineage>
        <taxon>Eukaryota</taxon>
        <taxon>Metazoa</taxon>
        <taxon>Spiralia</taxon>
        <taxon>Lophotrochozoa</taxon>
        <taxon>Mollusca</taxon>
        <taxon>Bivalvia</taxon>
        <taxon>Autobranchia</taxon>
        <taxon>Pteriomorphia</taxon>
        <taxon>Arcoida</taxon>
        <taxon>Arcoidea</taxon>
        <taxon>Arcidae</taxon>
        <taxon>Tegillarca</taxon>
    </lineage>
</organism>
<keyword evidence="3" id="KW-0509">mRNA transport</keyword>
<keyword evidence="5 8" id="KW-0811">Translocation</keyword>
<evidence type="ECO:0000256" key="8">
    <source>
        <dbReference type="RuleBase" id="RU365072"/>
    </source>
</evidence>
<dbReference type="Gene3D" id="1.20.190.50">
    <property type="match status" value="1"/>
</dbReference>
<comment type="subcellular location">
    <subcellularLocation>
        <location evidence="8">Nucleus</location>
        <location evidence="8">Nuclear pore complex</location>
    </subcellularLocation>
    <subcellularLocation>
        <location evidence="8">Nucleus membrane</location>
    </subcellularLocation>
</comment>
<dbReference type="EMBL" id="JARBDR010000246">
    <property type="protein sequence ID" value="KAJ8317433.1"/>
    <property type="molecule type" value="Genomic_DNA"/>
</dbReference>
<comment type="caution">
    <text evidence="9">The sequence shown here is derived from an EMBL/GenBank/DDBJ whole genome shotgun (WGS) entry which is preliminary data.</text>
</comment>
<comment type="similarity">
    <text evidence="1 8">Belongs to the nucleoporin Nup84/Nup107 family.</text>
</comment>
<name>A0ABQ9FJF0_TEGGR</name>
<proteinExistence type="inferred from homology"/>
<dbReference type="PANTHER" id="PTHR13003:SF2">
    <property type="entry name" value="NUCLEAR PORE COMPLEX PROTEIN NUP107"/>
    <property type="match status" value="1"/>
</dbReference>
<evidence type="ECO:0000256" key="3">
    <source>
        <dbReference type="ARBA" id="ARBA00022816"/>
    </source>
</evidence>
<dbReference type="InterPro" id="IPR007252">
    <property type="entry name" value="Nup84/Nup107"/>
</dbReference>
<evidence type="ECO:0000313" key="10">
    <source>
        <dbReference type="Proteomes" id="UP001217089"/>
    </source>
</evidence>
<evidence type="ECO:0000256" key="1">
    <source>
        <dbReference type="ARBA" id="ARBA00009510"/>
    </source>
</evidence>
<keyword evidence="7 8" id="KW-0539">Nucleus</keyword>
<keyword evidence="2 8" id="KW-0813">Transport</keyword>
<evidence type="ECO:0000256" key="5">
    <source>
        <dbReference type="ARBA" id="ARBA00023010"/>
    </source>
</evidence>
<dbReference type="Pfam" id="PF04121">
    <property type="entry name" value="Nup84_Nup100"/>
    <property type="match status" value="2"/>
</dbReference>
<protein>
    <recommendedName>
        <fullName evidence="8">Nuclear pore complex protein</fullName>
    </recommendedName>
</protein>
<sequence>MKVFHLQQQELRGKLFNIPHVNTPKPVDTDSKFDVSSILGPTPRKTPQHASVNQTTFGDLHQTTFMSPSRAMDMTEDITTTNVALLLEEDPGLSASQGLYQEFMQCMRTNPSDSQTFDLVYEYEYICREQLTLLNKLVSRARKPEPKNTWQLIRSLFRDRLETEIQEESADEDKMNVDDAPVLERSEKEIADKLITTDARLIVDWLESCAQESVENFSEKVKFFSDRAVAWENTLHRLQNRDGGVIFGGDRPLVDEMDPDAPFRQNKMLDDLDKEDESRLLQYLFVCLRAGQLEKAQEICQKCGQSWRAATLEGWRLHHDPNYTDRGEDGQILPIEGNPNRDIWKNVCWVMASEPRYDMYEKAIYGILSGNSRAIIPVCRSWSDYLWAYYKVLVDIWIEQEIRARKIADRTMENLPTEYWEQPIEACENLRLESQEWLHVLQKWIILGDVDKVMEVMGQWIREEPQKLPQHLLRFMCHFVLFLQSTQHRIREDLCNLILEAYIIIKISLLTMYLNYPHIYKYLDVQEITKRVVENIKNRTSYEFSRDADVNIDTSISEEDRKKIEAIDWLVFDVTQRAEAMKQANAVMRIFVAVKKLTAAKEVFDKIPRDSIDVIYKIWHSKDAMESFNDWFSLYHHNQPSKPTLLQGATFTEKVAHEHRMKKYQQEIDRWQSNLILQTKTTKGKIYNVLLFTDGGWMTKTENRQQQMALLRQLVLPGLCFLLHNILHSTQQFSECMQLADCVASEQHALYKVFRKDEIQKLLKLLRDSSLAVLNLNRDPLGFTLD</sequence>
<dbReference type="Proteomes" id="UP001217089">
    <property type="component" value="Unassembled WGS sequence"/>
</dbReference>
<dbReference type="PANTHER" id="PTHR13003">
    <property type="entry name" value="NUP107-RELATED"/>
    <property type="match status" value="1"/>
</dbReference>
<keyword evidence="8" id="KW-0472">Membrane</keyword>
<evidence type="ECO:0000256" key="4">
    <source>
        <dbReference type="ARBA" id="ARBA00022927"/>
    </source>
</evidence>
<reference evidence="9 10" key="1">
    <citation type="submission" date="2022-12" db="EMBL/GenBank/DDBJ databases">
        <title>Chromosome-level genome of Tegillarca granosa.</title>
        <authorList>
            <person name="Kim J."/>
        </authorList>
    </citation>
    <scope>NUCLEOTIDE SEQUENCE [LARGE SCALE GENOMIC DNA]</scope>
    <source>
        <strain evidence="9">Teg-2019</strain>
        <tissue evidence="9">Adductor muscle</tissue>
    </source>
</reference>
<comment type="function">
    <text evidence="8">Functions as a component of the nuclear pore complex (NPC).</text>
</comment>
<keyword evidence="6 8" id="KW-0906">Nuclear pore complex</keyword>
<dbReference type="Gene3D" id="1.10.3450.20">
    <property type="match status" value="1"/>
</dbReference>